<feature type="transmembrane region" description="Helical" evidence="1">
    <location>
        <begin position="39"/>
        <end position="58"/>
    </location>
</feature>
<evidence type="ECO:0000256" key="1">
    <source>
        <dbReference type="SAM" id="Phobius"/>
    </source>
</evidence>
<accession>A0A3M8C0D8</accession>
<dbReference type="AlphaFoldDB" id="A0A3M8C0D8"/>
<proteinExistence type="predicted"/>
<dbReference type="RefSeq" id="WP_122915630.1">
    <property type="nucleotide sequence ID" value="NZ_RHHT01000077.1"/>
</dbReference>
<comment type="caution">
    <text evidence="2">The sequence shown here is derived from an EMBL/GenBank/DDBJ whole genome shotgun (WGS) entry which is preliminary data.</text>
</comment>
<dbReference type="EMBL" id="RHHT01000077">
    <property type="protein sequence ID" value="RNB69061.1"/>
    <property type="molecule type" value="Genomic_DNA"/>
</dbReference>
<keyword evidence="1" id="KW-0472">Membrane</keyword>
<evidence type="ECO:0008006" key="4">
    <source>
        <dbReference type="Google" id="ProtNLM"/>
    </source>
</evidence>
<dbReference type="Proteomes" id="UP000281915">
    <property type="component" value="Unassembled WGS sequence"/>
</dbReference>
<protein>
    <recommendedName>
        <fullName evidence="4">DUF485 domain-containing protein</fullName>
    </recommendedName>
</protein>
<reference evidence="2 3" key="1">
    <citation type="submission" date="2018-10" db="EMBL/GenBank/DDBJ databases">
        <title>Phylogenomics of Brevibacillus.</title>
        <authorList>
            <person name="Dunlap C."/>
        </authorList>
    </citation>
    <scope>NUCLEOTIDE SEQUENCE [LARGE SCALE GENOMIC DNA]</scope>
    <source>
        <strain evidence="2 3">JCM 15085</strain>
    </source>
</reference>
<keyword evidence="1" id="KW-1133">Transmembrane helix</keyword>
<name>A0A3M8C0D8_9BACL</name>
<gene>
    <name evidence="2" type="ORF">EDM58_24305</name>
</gene>
<keyword evidence="1" id="KW-0812">Transmembrane</keyword>
<organism evidence="2 3">
    <name type="scientific">Brevibacillus panacihumi</name>
    <dbReference type="NCBI Taxonomy" id="497735"/>
    <lineage>
        <taxon>Bacteria</taxon>
        <taxon>Bacillati</taxon>
        <taxon>Bacillota</taxon>
        <taxon>Bacilli</taxon>
        <taxon>Bacillales</taxon>
        <taxon>Paenibacillaceae</taxon>
        <taxon>Brevibacillus</taxon>
    </lineage>
</organism>
<evidence type="ECO:0000313" key="3">
    <source>
        <dbReference type="Proteomes" id="UP000281915"/>
    </source>
</evidence>
<feature type="transmembrane region" description="Helical" evidence="1">
    <location>
        <begin position="7"/>
        <end position="27"/>
    </location>
</feature>
<evidence type="ECO:0000313" key="2">
    <source>
        <dbReference type="EMBL" id="RNB69061.1"/>
    </source>
</evidence>
<sequence length="83" mass="9837">MRKLHAAYIGAFFFFYALTFLPNFNVFNEAAFIGFFPQPLVWVLVLNAINTVIIFLVYKRFFKPFAERTEQEFAAWEKGEENK</sequence>